<protein>
    <submittedName>
        <fullName evidence="2">Uncharacterized protein</fullName>
    </submittedName>
</protein>
<proteinExistence type="predicted"/>
<name>A0A9P0A933_BEMTA</name>
<sequence length="865" mass="95282">MRIMAPGTSSMLRARRRDVNVKPNRVLDRSSSRGMIYENEELRLRTININAEVERSQSDIKKLRRENEQLKREIWQLREEYDKLEDKLKEKEQLEEQEDESEDEDEEEENGEEENGEEENGNTEESAEKENADQENAQNQRKAGSIRKIFDNLSTVEEVSEESSENGPFSSPPKQEISYPPGSTIPPQYLAAPNHLRPPPPPQRIDPSVFPNQTTNPFLQPVAPLCPCCRLHGGPSDPRDPVQNGPVRVEGPTLRTGPDVGVYSDGSQTDCLDNCTSLDHRLHPLQPSYSHFPLPCDAINGVIQEVKYSTLPTRIQTPNTQVQGEIVTTILTRRQSFQAKVDPQTGTGVTEVRHDAANSFQCTPFSESESTQFLRLNSVQPFTLTFQTQQFPEITVQEVIDELLGQFSPELQSSLKGVRMVNGSCFVSLGRQADLDRVLTSGVSIKGKTVELSDASIGTSVICLSGVPHHIPDQTVDKVLSKYGCLVGQVERRLYKGVDIGERFARLRARLAVPRFLSISGHTVKIRVLHDDEVNNLSISRRRSFRSQLNIRLTLPTSDNTPDSSANVNDSQPSLSDRTVPQIHLTPPIPPLPGEAAEKPVISPPFGHYNPFCDVTQNFAPSTESLENKTNSSRNTHHSLPDFVAVSSSDPHFFYPASSGVVSAPGTLTGKAKEPDLKAGQANCFQFPTVAGTSETGNQSPPSSVDKKTCSSDKDLDSEKEKKGEKGKKKGKKGKLAKQSKLAERKSGPQVSTECSQSSSSGQDSPSKNRRQLSVNFKRDGVPGGVGVPLRGHSPIFRAASFERPRVGLERDTAADMGGNLSEFERSNSETSSRFGSSNAPRKMSSTGREKAKVPWCGCWGNGCC</sequence>
<feature type="region of interest" description="Disordered" evidence="1">
    <location>
        <begin position="554"/>
        <end position="581"/>
    </location>
</feature>
<reference evidence="2" key="1">
    <citation type="submission" date="2021-12" db="EMBL/GenBank/DDBJ databases">
        <authorList>
            <person name="King R."/>
        </authorList>
    </citation>
    <scope>NUCLEOTIDE SEQUENCE</scope>
</reference>
<feature type="compositionally biased region" description="Polar residues" evidence="1">
    <location>
        <begin position="554"/>
        <end position="579"/>
    </location>
</feature>
<dbReference type="KEGG" id="btab:109029979"/>
<feature type="compositionally biased region" description="Polar residues" evidence="1">
    <location>
        <begin position="829"/>
        <end position="847"/>
    </location>
</feature>
<evidence type="ECO:0000313" key="2">
    <source>
        <dbReference type="EMBL" id="CAH0386472.1"/>
    </source>
</evidence>
<gene>
    <name evidence="2" type="ORF">BEMITA_LOCUS5587</name>
</gene>
<feature type="region of interest" description="Disordered" evidence="1">
    <location>
        <begin position="690"/>
        <end position="792"/>
    </location>
</feature>
<feature type="compositionally biased region" description="Polar residues" evidence="1">
    <location>
        <begin position="690"/>
        <end position="703"/>
    </location>
</feature>
<feature type="compositionally biased region" description="Low complexity" evidence="1">
    <location>
        <begin position="750"/>
        <end position="766"/>
    </location>
</feature>
<dbReference type="EMBL" id="OU963864">
    <property type="protein sequence ID" value="CAH0386472.1"/>
    <property type="molecule type" value="Genomic_DNA"/>
</dbReference>
<keyword evidence="3" id="KW-1185">Reference proteome</keyword>
<feature type="compositionally biased region" description="Basic and acidic residues" evidence="1">
    <location>
        <begin position="705"/>
        <end position="724"/>
    </location>
</feature>
<evidence type="ECO:0000256" key="1">
    <source>
        <dbReference type="SAM" id="MobiDB-lite"/>
    </source>
</evidence>
<dbReference type="AlphaFoldDB" id="A0A9P0A933"/>
<feature type="region of interest" description="Disordered" evidence="1">
    <location>
        <begin position="809"/>
        <end position="849"/>
    </location>
</feature>
<organism evidence="2 3">
    <name type="scientific">Bemisia tabaci</name>
    <name type="common">Sweetpotato whitefly</name>
    <name type="synonym">Aleurodes tabaci</name>
    <dbReference type="NCBI Taxonomy" id="7038"/>
    <lineage>
        <taxon>Eukaryota</taxon>
        <taxon>Metazoa</taxon>
        <taxon>Ecdysozoa</taxon>
        <taxon>Arthropoda</taxon>
        <taxon>Hexapoda</taxon>
        <taxon>Insecta</taxon>
        <taxon>Pterygota</taxon>
        <taxon>Neoptera</taxon>
        <taxon>Paraneoptera</taxon>
        <taxon>Hemiptera</taxon>
        <taxon>Sternorrhyncha</taxon>
        <taxon>Aleyrodoidea</taxon>
        <taxon>Aleyrodidae</taxon>
        <taxon>Aleyrodinae</taxon>
        <taxon>Bemisia</taxon>
    </lineage>
</organism>
<evidence type="ECO:0000313" key="3">
    <source>
        <dbReference type="Proteomes" id="UP001152759"/>
    </source>
</evidence>
<dbReference type="Proteomes" id="UP001152759">
    <property type="component" value="Chromosome 3"/>
</dbReference>
<feature type="region of interest" description="Disordered" evidence="1">
    <location>
        <begin position="88"/>
        <end position="201"/>
    </location>
</feature>
<accession>A0A9P0A933</accession>
<feature type="compositionally biased region" description="Acidic residues" evidence="1">
    <location>
        <begin position="95"/>
        <end position="125"/>
    </location>
</feature>
<feature type="compositionally biased region" description="Basic residues" evidence="1">
    <location>
        <begin position="725"/>
        <end position="738"/>
    </location>
</feature>